<keyword evidence="2" id="KW-1185">Reference proteome</keyword>
<evidence type="ECO:0000313" key="1">
    <source>
        <dbReference type="EMBL" id="OLY85427.1"/>
    </source>
</evidence>
<dbReference type="AlphaFoldDB" id="A0A1R0H8J1"/>
<proteinExistence type="predicted"/>
<name>A0A1R0H8J1_9FUNG</name>
<dbReference type="Proteomes" id="UP000187455">
    <property type="component" value="Unassembled WGS sequence"/>
</dbReference>
<organism evidence="1 2">
    <name type="scientific">Smittium mucronatum</name>
    <dbReference type="NCBI Taxonomy" id="133383"/>
    <lineage>
        <taxon>Eukaryota</taxon>
        <taxon>Fungi</taxon>
        <taxon>Fungi incertae sedis</taxon>
        <taxon>Zoopagomycota</taxon>
        <taxon>Kickxellomycotina</taxon>
        <taxon>Harpellomycetes</taxon>
        <taxon>Harpellales</taxon>
        <taxon>Legeriomycetaceae</taxon>
        <taxon>Smittium</taxon>
    </lineage>
</organism>
<protein>
    <submittedName>
        <fullName evidence="1">Uncharacterized protein</fullName>
    </submittedName>
</protein>
<evidence type="ECO:0000313" key="2">
    <source>
        <dbReference type="Proteomes" id="UP000187455"/>
    </source>
</evidence>
<accession>A0A1R0H8J1</accession>
<dbReference type="EMBL" id="LSSL01000114">
    <property type="protein sequence ID" value="OLY85427.1"/>
    <property type="molecule type" value="Genomic_DNA"/>
</dbReference>
<comment type="caution">
    <text evidence="1">The sequence shown here is derived from an EMBL/GenBank/DDBJ whole genome shotgun (WGS) entry which is preliminary data.</text>
</comment>
<reference evidence="1 2" key="1">
    <citation type="journal article" date="2016" name="Mol. Biol. Evol.">
        <title>Genome-Wide Survey of Gut Fungi (Harpellales) Reveals the First Horizontally Transferred Ubiquitin Gene from a Mosquito Host.</title>
        <authorList>
            <person name="Wang Y."/>
            <person name="White M.M."/>
            <person name="Kvist S."/>
            <person name="Moncalvo J.M."/>
        </authorList>
    </citation>
    <scope>NUCLEOTIDE SEQUENCE [LARGE SCALE GENOMIC DNA]</scope>
    <source>
        <strain evidence="1 2">ALG-7-W6</strain>
    </source>
</reference>
<sequence>MDSLNRNHFLNNKKCIYISWERQIILTLLKTFMEILNELSSSHAPNSSKPKYPYHLFSDVNRFKKTLVNESSIQKTFAYWDENVEITEIMI</sequence>
<gene>
    <name evidence="1" type="ORF">AYI68_g388</name>
</gene>